<reference evidence="1" key="1">
    <citation type="submission" date="2014-09" db="EMBL/GenBank/DDBJ databases">
        <authorList>
            <person name="Magalhaes I.L.F."/>
            <person name="Oliveira U."/>
            <person name="Santos F.R."/>
            <person name="Vidigal T.H.D.A."/>
            <person name="Brescovit A.D."/>
            <person name="Santos A.J."/>
        </authorList>
    </citation>
    <scope>NUCLEOTIDE SEQUENCE</scope>
    <source>
        <tissue evidence="1">Shoot tissue taken approximately 20 cm above the soil surface</tissue>
    </source>
</reference>
<proteinExistence type="predicted"/>
<dbReference type="AlphaFoldDB" id="A0A0A9AZM1"/>
<name>A0A0A9AZM1_ARUDO</name>
<evidence type="ECO:0000313" key="1">
    <source>
        <dbReference type="EMBL" id="JAD54380.1"/>
    </source>
</evidence>
<reference evidence="1" key="2">
    <citation type="journal article" date="2015" name="Data Brief">
        <title>Shoot transcriptome of the giant reed, Arundo donax.</title>
        <authorList>
            <person name="Barrero R.A."/>
            <person name="Guerrero F.D."/>
            <person name="Moolhuijzen P."/>
            <person name="Goolsby J.A."/>
            <person name="Tidwell J."/>
            <person name="Bellgard S.E."/>
            <person name="Bellgard M.I."/>
        </authorList>
    </citation>
    <scope>NUCLEOTIDE SEQUENCE</scope>
    <source>
        <tissue evidence="1">Shoot tissue taken approximately 20 cm above the soil surface</tissue>
    </source>
</reference>
<organism evidence="1">
    <name type="scientific">Arundo donax</name>
    <name type="common">Giant reed</name>
    <name type="synonym">Donax arundinaceus</name>
    <dbReference type="NCBI Taxonomy" id="35708"/>
    <lineage>
        <taxon>Eukaryota</taxon>
        <taxon>Viridiplantae</taxon>
        <taxon>Streptophyta</taxon>
        <taxon>Embryophyta</taxon>
        <taxon>Tracheophyta</taxon>
        <taxon>Spermatophyta</taxon>
        <taxon>Magnoliopsida</taxon>
        <taxon>Liliopsida</taxon>
        <taxon>Poales</taxon>
        <taxon>Poaceae</taxon>
        <taxon>PACMAD clade</taxon>
        <taxon>Arundinoideae</taxon>
        <taxon>Arundineae</taxon>
        <taxon>Arundo</taxon>
    </lineage>
</organism>
<protein>
    <submittedName>
        <fullName evidence="1">Uncharacterized protein</fullName>
    </submittedName>
</protein>
<sequence>MMADHDVPLQYPTLGVNPDTNVPYVIYQEFKVPAKKMKQRLEIGKNVTPYV</sequence>
<dbReference type="EMBL" id="GBRH01243515">
    <property type="protein sequence ID" value="JAD54380.1"/>
    <property type="molecule type" value="Transcribed_RNA"/>
</dbReference>
<accession>A0A0A9AZM1</accession>